<evidence type="ECO:0000313" key="2">
    <source>
        <dbReference type="EMBL" id="CCH71558.1"/>
    </source>
</evidence>
<accession>W6JRQ7</accession>
<protein>
    <submittedName>
        <fullName evidence="2">Uncharacterized protein</fullName>
    </submittedName>
</protein>
<comment type="caution">
    <text evidence="2">The sequence shown here is derived from an EMBL/GenBank/DDBJ whole genome shotgun (WGS) entry which is preliminary data.</text>
</comment>
<sequence>MAGLPTDADDVATWLRDNTSGSNSADEAVFVGVGDMLRTGYVPAGVARAAIEVLGRLPEVRTETTGSQVKVIFDDPGTRDGNHYVIFDTDTADVIEEGFAGSEVSYRATTTYHPLATPFPPMSRRRRSTLSSSRSPSPRASRPRKRPRG</sequence>
<organism evidence="2 3">
    <name type="scientific">Nostocoides australiense Ben110</name>
    <dbReference type="NCBI Taxonomy" id="1193182"/>
    <lineage>
        <taxon>Bacteria</taxon>
        <taxon>Bacillati</taxon>
        <taxon>Actinomycetota</taxon>
        <taxon>Actinomycetes</taxon>
        <taxon>Micrococcales</taxon>
        <taxon>Intrasporangiaceae</taxon>
        <taxon>Nostocoides</taxon>
    </lineage>
</organism>
<dbReference type="Proteomes" id="UP000035763">
    <property type="component" value="Unassembled WGS sequence"/>
</dbReference>
<keyword evidence="3" id="KW-1185">Reference proteome</keyword>
<evidence type="ECO:0000313" key="3">
    <source>
        <dbReference type="Proteomes" id="UP000035763"/>
    </source>
</evidence>
<reference evidence="2 3" key="1">
    <citation type="journal article" date="2013" name="ISME J.">
        <title>A metabolic model for members of the genus Tetrasphaera involved in enhanced biological phosphorus removal.</title>
        <authorList>
            <person name="Kristiansen R."/>
            <person name="Nguyen H.T.T."/>
            <person name="Saunders A.M."/>
            <person name="Nielsen J.L."/>
            <person name="Wimmer R."/>
            <person name="Le V.Q."/>
            <person name="McIlroy S.J."/>
            <person name="Petrovski S."/>
            <person name="Seviour R.J."/>
            <person name="Calteau A."/>
            <person name="Nielsen K.L."/>
            <person name="Nielsen P.H."/>
        </authorList>
    </citation>
    <scope>NUCLEOTIDE SEQUENCE [LARGE SCALE GENOMIC DNA]</scope>
    <source>
        <strain evidence="2 3">Ben110</strain>
    </source>
</reference>
<name>W6JRQ7_9MICO</name>
<proteinExistence type="predicted"/>
<gene>
    <name evidence="2" type="ORF">BN11_10001</name>
</gene>
<dbReference type="AlphaFoldDB" id="W6JRQ7"/>
<dbReference type="EMBL" id="CAJA01000001">
    <property type="protein sequence ID" value="CCH71558.1"/>
    <property type="molecule type" value="Genomic_DNA"/>
</dbReference>
<feature type="compositionally biased region" description="Low complexity" evidence="1">
    <location>
        <begin position="129"/>
        <end position="140"/>
    </location>
</feature>
<feature type="region of interest" description="Disordered" evidence="1">
    <location>
        <begin position="110"/>
        <end position="149"/>
    </location>
</feature>
<evidence type="ECO:0000256" key="1">
    <source>
        <dbReference type="SAM" id="MobiDB-lite"/>
    </source>
</evidence>